<keyword evidence="1" id="KW-0175">Coiled coil</keyword>
<dbReference type="OrthoDB" id="410381at2759"/>
<feature type="compositionally biased region" description="Low complexity" evidence="2">
    <location>
        <begin position="70"/>
        <end position="79"/>
    </location>
</feature>
<reference evidence="4 5" key="1">
    <citation type="submission" date="2018-10" db="EMBL/GenBank/DDBJ databases">
        <title>Genome assembly for a Yunnan-Guizhou Plateau 3E fish, Anabarilius grahami (Regan), and its evolutionary and genetic applications.</title>
        <authorList>
            <person name="Jiang W."/>
        </authorList>
    </citation>
    <scope>NUCLEOTIDE SEQUENCE [LARGE SCALE GENOMIC DNA]</scope>
    <source>
        <strain evidence="4">AG-KIZ</strain>
        <tissue evidence="4">Muscle</tissue>
    </source>
</reference>
<feature type="domain" description="Reverse transcriptase" evidence="3">
    <location>
        <begin position="333"/>
        <end position="485"/>
    </location>
</feature>
<name>A0A3N0XJW5_ANAGA</name>
<evidence type="ECO:0000313" key="5">
    <source>
        <dbReference type="Proteomes" id="UP000281406"/>
    </source>
</evidence>
<evidence type="ECO:0000259" key="3">
    <source>
        <dbReference type="Pfam" id="PF00078"/>
    </source>
</evidence>
<dbReference type="EMBL" id="RJVU01071460">
    <property type="protein sequence ID" value="ROI46928.1"/>
    <property type="molecule type" value="Genomic_DNA"/>
</dbReference>
<accession>A0A3N0XJW5</accession>
<dbReference type="PANTHER" id="PTHR19446">
    <property type="entry name" value="REVERSE TRANSCRIPTASES"/>
    <property type="match status" value="1"/>
</dbReference>
<feature type="region of interest" description="Disordered" evidence="2">
    <location>
        <begin position="56"/>
        <end position="97"/>
    </location>
</feature>
<feature type="region of interest" description="Disordered" evidence="2">
    <location>
        <begin position="1"/>
        <end position="24"/>
    </location>
</feature>
<dbReference type="InterPro" id="IPR000477">
    <property type="entry name" value="RT_dom"/>
</dbReference>
<feature type="compositionally biased region" description="Low complexity" evidence="2">
    <location>
        <begin position="87"/>
        <end position="97"/>
    </location>
</feature>
<keyword evidence="5" id="KW-1185">Reference proteome</keyword>
<dbReference type="Proteomes" id="UP000281406">
    <property type="component" value="Unassembled WGS sequence"/>
</dbReference>
<dbReference type="AlphaFoldDB" id="A0A3N0XJW5"/>
<evidence type="ECO:0000313" key="4">
    <source>
        <dbReference type="EMBL" id="ROI46928.1"/>
    </source>
</evidence>
<gene>
    <name evidence="4" type="ORF">DPX16_22653</name>
</gene>
<sequence length="526" mass="59917">MQSEQEVTEPVVRPHTQRERYPPAYLNDYDVVYQPSQIPAASADASSIMPVATCPAAQPDDETVPCRPPSAQSSASSRYSHSRTKTSRSSGSSRTTASRLTDLQAAIVARLALYEREDLLREQQRRSRQLDEEVRAAHKTKELITKQLERQRRIKQKEMELEKARLIASLLRESETGNATAVPQTRSELDPGQVSQVQIQQGPAMPSHLPLQSQYNPNLILQQVSYIYLKKATECWRDYFKKISTQEFPHSPIVHTPPVLGPVQPVTADEVIEVVKKMKPGKATGPDNLAAEVWKSQCWNSIEMASTFVQPGHFREEDACRLAVTSPQAGFVNAIHATQLLFEKHRENQKPLHADFLNLEKAFNRVLHETIWHALRTHDVPEELMELVKLLYEEPKSRVQSTARTRKEFHITEAIHQRSVLSPLLFSLVMDIVTQDLQQPVQWTLFYAEDVMLAAEEKVRLEQAWSNRLATFSLHLNVKKMEYMTDVNEHGKVTKFGTLCCTQVMAHKNSDDFITLLRGTCVYFSQ</sequence>
<organism evidence="4 5">
    <name type="scientific">Anabarilius grahami</name>
    <name type="common">Kanglang fish</name>
    <name type="synonym">Barilius grahami</name>
    <dbReference type="NCBI Taxonomy" id="495550"/>
    <lineage>
        <taxon>Eukaryota</taxon>
        <taxon>Metazoa</taxon>
        <taxon>Chordata</taxon>
        <taxon>Craniata</taxon>
        <taxon>Vertebrata</taxon>
        <taxon>Euteleostomi</taxon>
        <taxon>Actinopterygii</taxon>
        <taxon>Neopterygii</taxon>
        <taxon>Teleostei</taxon>
        <taxon>Ostariophysi</taxon>
        <taxon>Cypriniformes</taxon>
        <taxon>Xenocyprididae</taxon>
        <taxon>Xenocypridinae</taxon>
        <taxon>Xenocypridinae incertae sedis</taxon>
        <taxon>Anabarilius</taxon>
    </lineage>
</organism>
<proteinExistence type="predicted"/>
<feature type="coiled-coil region" evidence="1">
    <location>
        <begin position="120"/>
        <end position="165"/>
    </location>
</feature>
<protein>
    <submittedName>
        <fullName evidence="4">Retrovirus-related Pol polyprotein from type-1 retrotransposable element R2</fullName>
    </submittedName>
</protein>
<dbReference type="Pfam" id="PF00078">
    <property type="entry name" value="RVT_1"/>
    <property type="match status" value="1"/>
</dbReference>
<comment type="caution">
    <text evidence="4">The sequence shown here is derived from an EMBL/GenBank/DDBJ whole genome shotgun (WGS) entry which is preliminary data.</text>
</comment>
<evidence type="ECO:0000256" key="1">
    <source>
        <dbReference type="SAM" id="Coils"/>
    </source>
</evidence>
<evidence type="ECO:0000256" key="2">
    <source>
        <dbReference type="SAM" id="MobiDB-lite"/>
    </source>
</evidence>